<dbReference type="Proteomes" id="UP001231649">
    <property type="component" value="Chromosome 1"/>
</dbReference>
<reference evidence="1" key="1">
    <citation type="submission" date="2023-03" db="EMBL/GenBank/DDBJ databases">
        <title>Chromosome-level genomes of two armyworms, Mythimna separata and Mythimna loreyi, provide insights into the biosynthesis and reception of sex pheromones.</title>
        <authorList>
            <person name="Zhao H."/>
        </authorList>
    </citation>
    <scope>NUCLEOTIDE SEQUENCE</scope>
    <source>
        <strain evidence="1">BeijingLab</strain>
    </source>
</reference>
<gene>
    <name evidence="1" type="ORF">PYW08_000289</name>
</gene>
<sequence length="1777" mass="205161">MAPKKEKKNEPDENEWQTIIAEAPLDEENWKVKVILIESAGGEQERIYLNKFEIFAAQEKRFVIKNICKTETIFMINQLGAEKKVKDPNLRVFEECQSYLADKKEIPPDILALVIKHLILKMKDEYLFISQQRLEVKQGMQRESATMLDKTEVRGTVASARKDEPPPPPPPPPPGKGKGKVEAEPVIVPVSPEGKKFNTQLRMRGEEWRDKVYVDDYPLDGPNLYVAVTGFMEPYLPGSLVKVGIPLTAVVQIRIDPNKIRVPSSLLKATKRGQSLTELLAEKSMKFWDDIQLLRIQDNSADDFKNTAFIVFSPPYWDKDGLSGSPDKIYDELCFLIYDIQDLSRQHIHYKENMSIIDVPEGDSNQYINELYEQKIDDLPLECVTIYSVLDSILQTACDPSLDDLEEDSGSTESSVMTASSTPKSKVEESKLENTENLVKQIFTTLCNTEGCKQKYRLTYGIEYEENREPTVLRYGDFAKYNTFHLGNINLDNIVLTSLMGMPINNLWRNQPRPSNELEAKINFHVNVLLSCFERSDVETAELNRLINILACRKLYSNRSSLKKRHLLPSTISEFKKKYLKRSVLAEPLSKRPSLVPSGPVLSSSFPSMTKSENEYEWACSQPDETDSETQRFKLMFECPDISQLVTAAEIENNQPMSHNMIDDYDFFEDFSGICAHQILREAFNNFNCVDYKYCEVTDCFILMFFNSHDSEGIAREEWRSHLITPLCLQDFFDFIMDEQYEWIQSEEKIYDDNLVMEAQSVSKDVVDPHALKSCIEATDVELDLLMEGSLKYEEYVQVEEPITESSDFTESFTMKLPQSADLESKTTKKKAPSPRKPAKYHKQSIIPQREFESVVIPAKPFQGYDLGDRRVEVFGKEAIYFSRDGTKVTSTYTLTIPINLEYIILNILPGNNYNEFWLHKALGDHVTPEIKDTCESFRITSKDQVLIYIKKQKYKVNLQSNSEAHIASTYDKADTHDKVDTHDKADTFDKADLSKAIENEQSKIEETKYFHSLYVSWPNGMITETVYEDNSPVISHIKQSHTRQMPYLDEEMRCISLNGEVVIFKPSDEMEVLKPDGTFIKINKYYKKLIPVISPEPEVEPQEVEKKNKKSKSKGSSKVVEPVEDTSNLPPPEYEVVVNDFEIIQPDGHRQKWIDDVPFSLEKLLLTTTDYCLGEVFSRRMDGTQMLMNKNGLYCVTFPDKTRIVTSYVVDDVEIYPEWTDAEREYFEISELDTLEAPKSKSLGSQKSNISSASSTSKKIEEEEVKEKERTDGYVLIHLLFTIEHPNLSTITINNVNGTISVESPNETAVIVDKNNNYEINLDSETSATFDGENLFISYEACSECCAYTNCKITIMNNEENSLNANVEQMWLKMTDSFNKQVVVNEEGDISLSDEPSLSEELHAKTMSNVDYENKSASDTEVPDLKSGSFLVSHEKSKDMFLAKNLRFFILRRNLKCAELLHRALVEEYKRACRWQPWCIINQYDTFGDHRKLSTILTPIHLTEPEKWLMESKQADKPKYKTYKDAKPDTGKGFYHWMRPYERFTPQPLKPANILPERLPRAYILRTLEREWDGENRKHHKGARELIQAVLRYRCIMEVDRETIMTLPIIDMRTEDERHIDDIIKALAHKTYLDLKLRIAEDIETRAKLTITTKPLLKPEELSVGGEYEETDEAKWLEEERESLGKEAEPEEMSPALRRYWRRRAEEYKEEQFYKYLLREGSVPPYFRNVLGGAIWWDVNNATVEAVTLAERRKMKCVCTDKEARKFNDNGTRQYT</sequence>
<comment type="caution">
    <text evidence="1">The sequence shown here is derived from an EMBL/GenBank/DDBJ whole genome shotgun (WGS) entry which is preliminary data.</text>
</comment>
<organism evidence="1 2">
    <name type="scientific">Mythimna loreyi</name>
    <dbReference type="NCBI Taxonomy" id="667449"/>
    <lineage>
        <taxon>Eukaryota</taxon>
        <taxon>Metazoa</taxon>
        <taxon>Ecdysozoa</taxon>
        <taxon>Arthropoda</taxon>
        <taxon>Hexapoda</taxon>
        <taxon>Insecta</taxon>
        <taxon>Pterygota</taxon>
        <taxon>Neoptera</taxon>
        <taxon>Endopterygota</taxon>
        <taxon>Lepidoptera</taxon>
        <taxon>Glossata</taxon>
        <taxon>Ditrysia</taxon>
        <taxon>Noctuoidea</taxon>
        <taxon>Noctuidae</taxon>
        <taxon>Noctuinae</taxon>
        <taxon>Hadenini</taxon>
        <taxon>Mythimna</taxon>
    </lineage>
</organism>
<accession>A0ACC2RC20</accession>
<evidence type="ECO:0000313" key="1">
    <source>
        <dbReference type="EMBL" id="KAJ8737694.1"/>
    </source>
</evidence>
<name>A0ACC2RC20_9NEOP</name>
<evidence type="ECO:0000313" key="2">
    <source>
        <dbReference type="Proteomes" id="UP001231649"/>
    </source>
</evidence>
<protein>
    <submittedName>
        <fullName evidence="1">Uncharacterized protein</fullName>
    </submittedName>
</protein>
<keyword evidence="2" id="KW-1185">Reference proteome</keyword>
<proteinExistence type="predicted"/>
<dbReference type="EMBL" id="CM056777">
    <property type="protein sequence ID" value="KAJ8737694.1"/>
    <property type="molecule type" value="Genomic_DNA"/>
</dbReference>